<sequence length="767" mass="82611">MTFRSTILHFPWTIPTFHIISLSLLLIFPPPLSSLNIDGILLLSFKYSVQDDPLSALESWCYEDDTPCSWNGVMCAATPEESSNTTTSSRVISLVLPNAELSASIPPDLASIQHLRHLDLSHNLINGTLPLSLFNNNASELRILDLSDNSIAGELPEDVGNLKSLQFLNLSGNALVGKIPDNLTALVNLTVVSLSDNYLSGDLPKGFDHVEILDLSSNLVNGSLPVDFGGGSLRSLNLSHNKLSGSILPEFASGIPANAGLDLSFNDLSGGIPDSLLGRKPESFGGNPDLCGKPLENSCTAPSTLSTPPLIASSPPAIAAIPKTVASSSESPVPGSPDQRSRGGLQAGSIAGIVVGDLAGIGILSMMCLFIYRAKKRKRNEKAAEELDGGGGCSCLRKRGGNKRDEEMTETTESETEGGGGGEKRIYSNMQKEKMGTLVTVDGEPELELETLLKASAYILGASASSIVYKAVLEDGTSFAVRRIGEGAIGRLRDFENEVRVIAKLRHPNLVRIRGFYWGADEKLVIYDYVPNGSLANATYKKMGSSSPCHLSWDVRLKIARGVARGVGYLHEKKQVHGNLKPSNILLDLDMESKISDFGLERLLSSISSSSKAASDSGHYFGSKRSMLSRDSLQQDLPTGTSPSLSTGCASHYHAPESLKNLKPHPKWDVFSFGILLLELFSGKVFSDAELSEWNAGLVVEDRWRLLRLADVALRTDVDGRDEALVACFKLGFSCASMVPQKRPSMKEALQILDKLPPSSSSHYRHH</sequence>
<dbReference type="Proteomes" id="UP001234297">
    <property type="component" value="Chromosome 5"/>
</dbReference>
<name>A0ACC2M5D4_PERAE</name>
<proteinExistence type="predicted"/>
<accession>A0ACC2M5D4</accession>
<evidence type="ECO:0000313" key="1">
    <source>
        <dbReference type="EMBL" id="KAJ8640678.1"/>
    </source>
</evidence>
<keyword evidence="2" id="KW-1185">Reference proteome</keyword>
<comment type="caution">
    <text evidence="1">The sequence shown here is derived from an EMBL/GenBank/DDBJ whole genome shotgun (WGS) entry which is preliminary data.</text>
</comment>
<evidence type="ECO:0000313" key="2">
    <source>
        <dbReference type="Proteomes" id="UP001234297"/>
    </source>
</evidence>
<protein>
    <submittedName>
        <fullName evidence="1">Uncharacterized protein</fullName>
    </submittedName>
</protein>
<dbReference type="EMBL" id="CM056813">
    <property type="protein sequence ID" value="KAJ8640678.1"/>
    <property type="molecule type" value="Genomic_DNA"/>
</dbReference>
<organism evidence="1 2">
    <name type="scientific">Persea americana</name>
    <name type="common">Avocado</name>
    <dbReference type="NCBI Taxonomy" id="3435"/>
    <lineage>
        <taxon>Eukaryota</taxon>
        <taxon>Viridiplantae</taxon>
        <taxon>Streptophyta</taxon>
        <taxon>Embryophyta</taxon>
        <taxon>Tracheophyta</taxon>
        <taxon>Spermatophyta</taxon>
        <taxon>Magnoliopsida</taxon>
        <taxon>Magnoliidae</taxon>
        <taxon>Laurales</taxon>
        <taxon>Lauraceae</taxon>
        <taxon>Persea</taxon>
    </lineage>
</organism>
<reference evidence="1 2" key="1">
    <citation type="journal article" date="2022" name="Hortic Res">
        <title>A haplotype resolved chromosomal level avocado genome allows analysis of novel avocado genes.</title>
        <authorList>
            <person name="Nath O."/>
            <person name="Fletcher S.J."/>
            <person name="Hayward A."/>
            <person name="Shaw L.M."/>
            <person name="Masouleh A.K."/>
            <person name="Furtado A."/>
            <person name="Henry R.J."/>
            <person name="Mitter N."/>
        </authorList>
    </citation>
    <scope>NUCLEOTIDE SEQUENCE [LARGE SCALE GENOMIC DNA]</scope>
    <source>
        <strain evidence="2">cv. Hass</strain>
    </source>
</reference>
<gene>
    <name evidence="1" type="ORF">MRB53_017372</name>
</gene>